<feature type="region of interest" description="Disordered" evidence="1">
    <location>
        <begin position="98"/>
        <end position="376"/>
    </location>
</feature>
<feature type="compositionally biased region" description="Polar residues" evidence="1">
    <location>
        <begin position="72"/>
        <end position="81"/>
    </location>
</feature>
<feature type="region of interest" description="Disordered" evidence="1">
    <location>
        <begin position="23"/>
        <end position="82"/>
    </location>
</feature>
<accession>A0A7C8I5Y7</accession>
<feature type="compositionally biased region" description="Polar residues" evidence="1">
    <location>
        <begin position="288"/>
        <end position="304"/>
    </location>
</feature>
<feature type="compositionally biased region" description="Basic and acidic residues" evidence="1">
    <location>
        <begin position="267"/>
        <end position="279"/>
    </location>
</feature>
<feature type="compositionally biased region" description="Basic and acidic residues" evidence="1">
    <location>
        <begin position="305"/>
        <end position="319"/>
    </location>
</feature>
<sequence>MRSMAPHPQIGAPVQSVVVELQNITSSEQAHENGMGNPAHTGPLVSHRNSPTAAIVDDRPIGSPAPMEQAGHRNQTQSNDTQMDRAELEDALARHEVTFPSTAHIRPENNKQTQTDISEEGNGHPKTAPNVISHRSKMKSKDPSLAGNELTEKQSPTATSVPTGILLEKAQGIDQRNTEQGPKQEPQISRAAPDQSDATDKPLSAELSAESERHARVGRSPGYTVRSAQNVYPGAHLPRNPPQPAIRLQKAQTWSHNFAGPSTAMEGNRDGTDWQDWTRNRSKAAETASGQPSSSRNGANSMAEQETKNDRPITDHGYDQNDSVPQHAHPTPTISTANEVVATPNTQVNEETPPPKPARTKRRNRGPPKPIDDKTMREVAKKRLYVRAWLFSHYQYDCCKSQSTQIS</sequence>
<organism evidence="2 3">
    <name type="scientific">Massariosphaeria phaeospora</name>
    <dbReference type="NCBI Taxonomy" id="100035"/>
    <lineage>
        <taxon>Eukaryota</taxon>
        <taxon>Fungi</taxon>
        <taxon>Dikarya</taxon>
        <taxon>Ascomycota</taxon>
        <taxon>Pezizomycotina</taxon>
        <taxon>Dothideomycetes</taxon>
        <taxon>Pleosporomycetidae</taxon>
        <taxon>Pleosporales</taxon>
        <taxon>Pleosporales incertae sedis</taxon>
        <taxon>Massariosphaeria</taxon>
    </lineage>
</organism>
<reference evidence="2 3" key="1">
    <citation type="submission" date="2020-01" db="EMBL/GenBank/DDBJ databases">
        <authorList>
            <consortium name="DOE Joint Genome Institute"/>
            <person name="Haridas S."/>
            <person name="Albert R."/>
            <person name="Binder M."/>
            <person name="Bloem J."/>
            <person name="Labutti K."/>
            <person name="Salamov A."/>
            <person name="Andreopoulos B."/>
            <person name="Baker S.E."/>
            <person name="Barry K."/>
            <person name="Bills G."/>
            <person name="Bluhm B.H."/>
            <person name="Cannon C."/>
            <person name="Castanera R."/>
            <person name="Culley D.E."/>
            <person name="Daum C."/>
            <person name="Ezra D."/>
            <person name="Gonzalez J.B."/>
            <person name="Henrissat B."/>
            <person name="Kuo A."/>
            <person name="Liang C."/>
            <person name="Lipzen A."/>
            <person name="Lutzoni F."/>
            <person name="Magnuson J."/>
            <person name="Mondo S."/>
            <person name="Nolan M."/>
            <person name="Ohm R."/>
            <person name="Pangilinan J."/>
            <person name="Park H.-J.H."/>
            <person name="Ramirez L."/>
            <person name="Alfaro M."/>
            <person name="Sun H."/>
            <person name="Tritt A."/>
            <person name="Yoshinaga Y."/>
            <person name="Zwiers L.-H.L."/>
            <person name="Turgeon B.G."/>
            <person name="Goodwin S.B."/>
            <person name="Spatafora J.W."/>
            <person name="Crous P.W."/>
            <person name="Grigoriev I.V."/>
        </authorList>
    </citation>
    <scope>NUCLEOTIDE SEQUENCE [LARGE SCALE GENOMIC DNA]</scope>
    <source>
        <strain evidence="2 3">CBS 611.86</strain>
    </source>
</reference>
<feature type="compositionally biased region" description="Polar residues" evidence="1">
    <location>
        <begin position="332"/>
        <end position="350"/>
    </location>
</feature>
<evidence type="ECO:0000256" key="1">
    <source>
        <dbReference type="SAM" id="MobiDB-lite"/>
    </source>
</evidence>
<gene>
    <name evidence="2" type="ORF">BDV95DRAFT_259392</name>
</gene>
<proteinExistence type="predicted"/>
<dbReference type="Proteomes" id="UP000481861">
    <property type="component" value="Unassembled WGS sequence"/>
</dbReference>
<feature type="compositionally biased region" description="Polar residues" evidence="1">
    <location>
        <begin position="153"/>
        <end position="162"/>
    </location>
</feature>
<keyword evidence="3" id="KW-1185">Reference proteome</keyword>
<name>A0A7C8I5Y7_9PLEO</name>
<dbReference type="EMBL" id="JAADJZ010000035">
    <property type="protein sequence ID" value="KAF2865207.1"/>
    <property type="molecule type" value="Genomic_DNA"/>
</dbReference>
<evidence type="ECO:0000313" key="3">
    <source>
        <dbReference type="Proteomes" id="UP000481861"/>
    </source>
</evidence>
<protein>
    <submittedName>
        <fullName evidence="2">Uncharacterized protein</fullName>
    </submittedName>
</protein>
<dbReference type="AlphaFoldDB" id="A0A7C8I5Y7"/>
<comment type="caution">
    <text evidence="2">The sequence shown here is derived from an EMBL/GenBank/DDBJ whole genome shotgun (WGS) entry which is preliminary data.</text>
</comment>
<evidence type="ECO:0000313" key="2">
    <source>
        <dbReference type="EMBL" id="KAF2865207.1"/>
    </source>
</evidence>